<proteinExistence type="predicted"/>
<organism evidence="1 2">
    <name type="scientific">Owenia fusiformis</name>
    <name type="common">Polychaete worm</name>
    <dbReference type="NCBI Taxonomy" id="6347"/>
    <lineage>
        <taxon>Eukaryota</taxon>
        <taxon>Metazoa</taxon>
        <taxon>Spiralia</taxon>
        <taxon>Lophotrochozoa</taxon>
        <taxon>Annelida</taxon>
        <taxon>Polychaeta</taxon>
        <taxon>Sedentaria</taxon>
        <taxon>Canalipalpata</taxon>
        <taxon>Sabellida</taxon>
        <taxon>Oweniida</taxon>
        <taxon>Oweniidae</taxon>
        <taxon>Owenia</taxon>
    </lineage>
</organism>
<reference evidence="1" key="1">
    <citation type="submission" date="2022-03" db="EMBL/GenBank/DDBJ databases">
        <authorList>
            <person name="Martin C."/>
        </authorList>
    </citation>
    <scope>NUCLEOTIDE SEQUENCE</scope>
</reference>
<evidence type="ECO:0000313" key="2">
    <source>
        <dbReference type="Proteomes" id="UP000749559"/>
    </source>
</evidence>
<accession>A0A8S4QAZ4</accession>
<dbReference type="AlphaFoldDB" id="A0A8S4QAZ4"/>
<protein>
    <submittedName>
        <fullName evidence="1">Uncharacterized protein</fullName>
    </submittedName>
</protein>
<evidence type="ECO:0000313" key="1">
    <source>
        <dbReference type="EMBL" id="CAH1802677.1"/>
    </source>
</evidence>
<dbReference type="OrthoDB" id="416437at2759"/>
<gene>
    <name evidence="1" type="ORF">OFUS_LOCUS26328</name>
</gene>
<feature type="non-terminal residue" evidence="1">
    <location>
        <position position="1"/>
    </location>
</feature>
<feature type="non-terminal residue" evidence="1">
    <location>
        <position position="99"/>
    </location>
</feature>
<comment type="caution">
    <text evidence="1">The sequence shown here is derived from an EMBL/GenBank/DDBJ whole genome shotgun (WGS) entry which is preliminary data.</text>
</comment>
<dbReference type="EMBL" id="CAIIXF020000013">
    <property type="protein sequence ID" value="CAH1802677.1"/>
    <property type="molecule type" value="Genomic_DNA"/>
</dbReference>
<keyword evidence="2" id="KW-1185">Reference proteome</keyword>
<sequence>EKMAKALNEMPDFDLPKYETATTDDLSLIFHNTEGLIAHIKDVKCNTDLTCDIVCLTETWLRDEKVSGILEIETFNSPHLINRKVLNLSNHEGGIAIYN</sequence>
<name>A0A8S4QAZ4_OWEFU</name>
<dbReference type="Proteomes" id="UP000749559">
    <property type="component" value="Unassembled WGS sequence"/>
</dbReference>